<name>A0A8X7WHL4_BRACI</name>
<reference evidence="2 3" key="1">
    <citation type="submission" date="2020-02" db="EMBL/GenBank/DDBJ databases">
        <authorList>
            <person name="Ma Q."/>
            <person name="Huang Y."/>
            <person name="Song X."/>
            <person name="Pei D."/>
        </authorList>
    </citation>
    <scope>NUCLEOTIDE SEQUENCE [LARGE SCALE GENOMIC DNA]</scope>
    <source>
        <strain evidence="2">Sxm20200214</strain>
        <tissue evidence="2">Leaf</tissue>
    </source>
</reference>
<proteinExistence type="predicted"/>
<keyword evidence="3" id="KW-1185">Reference proteome</keyword>
<evidence type="ECO:0000313" key="3">
    <source>
        <dbReference type="Proteomes" id="UP000886595"/>
    </source>
</evidence>
<dbReference type="SMART" id="SM00743">
    <property type="entry name" value="Agenet"/>
    <property type="match status" value="2"/>
</dbReference>
<dbReference type="InterPro" id="IPR008395">
    <property type="entry name" value="Agenet-like_dom"/>
</dbReference>
<dbReference type="OrthoDB" id="687110at2759"/>
<dbReference type="EMBL" id="JAAMPC010000001">
    <property type="protein sequence ID" value="KAG2330361.1"/>
    <property type="molecule type" value="Genomic_DNA"/>
</dbReference>
<dbReference type="Proteomes" id="UP000886595">
    <property type="component" value="Unassembled WGS sequence"/>
</dbReference>
<dbReference type="PANTHER" id="PTHR31917">
    <property type="entry name" value="AGENET DOMAIN-CONTAINING PROTEIN-RELATED"/>
    <property type="match status" value="1"/>
</dbReference>
<feature type="domain" description="Agenet" evidence="1">
    <location>
        <begin position="80"/>
        <end position="136"/>
    </location>
</feature>
<accession>A0A8X7WHL4</accession>
<feature type="domain" description="Agenet" evidence="1">
    <location>
        <begin position="9"/>
        <end position="76"/>
    </location>
</feature>
<sequence>MGSVPSERLSLMEGSEVEFSYKQNGFKNVWYRAIIESNPKSKLRQLCVRLLKDESSTLLTHLINKVKFRPVPPEYVQAGIDIKIGSIVDADYKCGWWTGLVVKQIEVDKCLVFFDSSLQILQFERKLLRPHLDWFDDNQWVIPGPDVQLMDHEAAAMRTLVNIRAPGSVTAFLMHWSETLQEAFLVSHILKLPKALVLTQWVVRLTEQNNWFRRYVYTTRAGSR</sequence>
<dbReference type="Pfam" id="PF05641">
    <property type="entry name" value="Agenet"/>
    <property type="match status" value="1"/>
</dbReference>
<organism evidence="2 3">
    <name type="scientific">Brassica carinata</name>
    <name type="common">Ethiopian mustard</name>
    <name type="synonym">Abyssinian cabbage</name>
    <dbReference type="NCBI Taxonomy" id="52824"/>
    <lineage>
        <taxon>Eukaryota</taxon>
        <taxon>Viridiplantae</taxon>
        <taxon>Streptophyta</taxon>
        <taxon>Embryophyta</taxon>
        <taxon>Tracheophyta</taxon>
        <taxon>Spermatophyta</taxon>
        <taxon>Magnoliopsida</taxon>
        <taxon>eudicotyledons</taxon>
        <taxon>Gunneridae</taxon>
        <taxon>Pentapetalae</taxon>
        <taxon>rosids</taxon>
        <taxon>malvids</taxon>
        <taxon>Brassicales</taxon>
        <taxon>Brassicaceae</taxon>
        <taxon>Brassiceae</taxon>
        <taxon>Brassica</taxon>
    </lineage>
</organism>
<comment type="caution">
    <text evidence="2">The sequence shown here is derived from an EMBL/GenBank/DDBJ whole genome shotgun (WGS) entry which is preliminary data.</text>
</comment>
<dbReference type="PANTHER" id="PTHR31917:SF50">
    <property type="entry name" value="DUF724 DOMAIN-CONTAINING PROTEIN 1-RELATED"/>
    <property type="match status" value="1"/>
</dbReference>
<dbReference type="AlphaFoldDB" id="A0A8X7WHL4"/>
<protein>
    <recommendedName>
        <fullName evidence="1">Agenet domain-containing protein</fullName>
    </recommendedName>
</protein>
<evidence type="ECO:0000259" key="1">
    <source>
        <dbReference type="SMART" id="SM00743"/>
    </source>
</evidence>
<gene>
    <name evidence="2" type="ORF">Bca52824_001541</name>
</gene>
<dbReference type="InterPro" id="IPR014002">
    <property type="entry name" value="Agenet_dom_plant"/>
</dbReference>
<dbReference type="CDD" id="cd20406">
    <property type="entry name" value="Tudor_Agenet_AtDUF_rpt2_4"/>
    <property type="match status" value="1"/>
</dbReference>
<evidence type="ECO:0000313" key="2">
    <source>
        <dbReference type="EMBL" id="KAG2330361.1"/>
    </source>
</evidence>